<dbReference type="GO" id="GO:0019843">
    <property type="term" value="F:rRNA binding"/>
    <property type="evidence" value="ECO:0007669"/>
    <property type="project" value="UniProtKB-UniRule"/>
</dbReference>
<dbReference type="GO" id="GO:0002181">
    <property type="term" value="P:cytoplasmic translation"/>
    <property type="evidence" value="ECO:0007669"/>
    <property type="project" value="TreeGrafter"/>
</dbReference>
<dbReference type="SUPFAM" id="SSF56053">
    <property type="entry name" value="Ribosomal protein L6"/>
    <property type="match status" value="2"/>
</dbReference>
<evidence type="ECO:0000256" key="3">
    <source>
        <dbReference type="ARBA" id="ARBA00035454"/>
    </source>
</evidence>
<dbReference type="Proteomes" id="UP000031624">
    <property type="component" value="Chromosome"/>
</dbReference>
<comment type="function">
    <text evidence="6">This protein binds to the 23S rRNA, and is important in its secondary structure. It is located near the subunit interface in the base of the L7/L12 stalk, and near the tRNA binding site of the peptidyltransferase center.</text>
</comment>
<dbReference type="AlphaFoldDB" id="A0AAU8RP69"/>
<keyword evidence="1 5" id="KW-0689">Ribosomal protein</keyword>
<organism evidence="8 9">
    <name type="scientific">Candidatus Portiera aleyrodidarum MED</name>
    <name type="common">Bemisia tabaci</name>
    <dbReference type="NCBI Taxonomy" id="1163752"/>
    <lineage>
        <taxon>Bacteria</taxon>
        <taxon>Pseudomonadati</taxon>
        <taxon>Pseudomonadota</taxon>
        <taxon>Gammaproteobacteria</taxon>
        <taxon>Candidatus Johnevansiales</taxon>
        <taxon>Candidatus Johnevansiaceae</taxon>
        <taxon>Candidatus Portiera</taxon>
    </lineage>
</organism>
<proteinExistence type="inferred from homology"/>
<evidence type="ECO:0000259" key="7">
    <source>
        <dbReference type="Pfam" id="PF00347"/>
    </source>
</evidence>
<evidence type="ECO:0000313" key="9">
    <source>
        <dbReference type="Proteomes" id="UP000031624"/>
    </source>
</evidence>
<dbReference type="GeneID" id="66279957"/>
<dbReference type="EMBL" id="CP007563">
    <property type="protein sequence ID" value="AJF24037.1"/>
    <property type="molecule type" value="Genomic_DNA"/>
</dbReference>
<evidence type="ECO:0000256" key="1">
    <source>
        <dbReference type="ARBA" id="ARBA00022980"/>
    </source>
</evidence>
<sequence length="176" mass="19978">MSKIAKCPIKVPKNVEILLDKEVVIVIGKNGRLFLSKPSSVVIVKDQQKLIFNSKKKDWVITGTIRALVNNMIIGVYKGFTRKLEINGVGYRAKIFGRIINLMLGYTHRIEYKLPKNIFAETHSKTLIILKGADKQKLGIVAAEIRAVRPIEPYKGRGIRYTEEKVVYKEVKKNKG</sequence>
<dbReference type="PANTHER" id="PTHR11655:SF14">
    <property type="entry name" value="LARGE RIBOSOMAL SUBUNIT PROTEIN UL6M"/>
    <property type="match status" value="1"/>
</dbReference>
<keyword evidence="2 5" id="KW-0687">Ribonucleoprotein</keyword>
<keyword evidence="6" id="KW-0694">RNA-binding</keyword>
<evidence type="ECO:0000313" key="8">
    <source>
        <dbReference type="EMBL" id="AJF24037.1"/>
    </source>
</evidence>
<dbReference type="KEGG" id="paly:O3E_00550"/>
<evidence type="ECO:0000256" key="5">
    <source>
        <dbReference type="RuleBase" id="RU003869"/>
    </source>
</evidence>
<dbReference type="InterPro" id="IPR020040">
    <property type="entry name" value="Ribosomal_uL6_a/b-dom"/>
</dbReference>
<evidence type="ECO:0000256" key="2">
    <source>
        <dbReference type="ARBA" id="ARBA00023274"/>
    </source>
</evidence>
<comment type="similarity">
    <text evidence="5">Belongs to the universal ribosomal protein uL6 family.</text>
</comment>
<dbReference type="PIRSF" id="PIRSF002162">
    <property type="entry name" value="Ribosomal_L6"/>
    <property type="match status" value="1"/>
</dbReference>
<accession>A0AAU8RP69</accession>
<dbReference type="InterPro" id="IPR000702">
    <property type="entry name" value="Ribosomal_uL6-like"/>
</dbReference>
<dbReference type="InterPro" id="IPR036789">
    <property type="entry name" value="Ribosomal_uL6-like_a/b-dom_sf"/>
</dbReference>
<feature type="domain" description="Large ribosomal subunit protein uL6 alpha-beta" evidence="7">
    <location>
        <begin position="88"/>
        <end position="161"/>
    </location>
</feature>
<dbReference type="Gene3D" id="3.90.930.12">
    <property type="entry name" value="Ribosomal protein L6, alpha-beta domain"/>
    <property type="match status" value="2"/>
</dbReference>
<dbReference type="PRINTS" id="PR00059">
    <property type="entry name" value="RIBOSOMALL6"/>
</dbReference>
<evidence type="ECO:0000256" key="6">
    <source>
        <dbReference type="RuleBase" id="RU003870"/>
    </source>
</evidence>
<reference evidence="8 9" key="1">
    <citation type="submission" date="2014-04" db="EMBL/GenBank/DDBJ databases">
        <title>Genome reduction and metabolic complementation of the dual endosymbionts in the whitefly Bemisia tabaci.</title>
        <authorList>
            <person name="Rao Q."/>
            <person name="Rollat-Farnier P.-A."/>
            <person name="Zhang Z.-X."/>
            <person name="Santos-Garcia D."/>
            <person name="Silva F.J."/>
            <person name="Moya A."/>
            <person name="Zhu D.-T."/>
            <person name="Klein C.C."/>
            <person name="Vavre F."/>
            <person name="Sagot M.-F."/>
            <person name="Liu S.-S."/>
            <person name="Mouton L."/>
            <person name="Wang X.-W."/>
        </authorList>
    </citation>
    <scope>NUCLEOTIDE SEQUENCE [LARGE SCALE GENOMIC DNA]</scope>
    <source>
        <strain evidence="8 9">BT-Q</strain>
    </source>
</reference>
<dbReference type="GO" id="GO:0003735">
    <property type="term" value="F:structural constituent of ribosome"/>
    <property type="evidence" value="ECO:0007669"/>
    <property type="project" value="UniProtKB-UniRule"/>
</dbReference>
<dbReference type="PANTHER" id="PTHR11655">
    <property type="entry name" value="60S/50S RIBOSOMAL PROTEIN L6/L9"/>
    <property type="match status" value="1"/>
</dbReference>
<dbReference type="RefSeq" id="WP_014895005.1">
    <property type="nucleotide sequence ID" value="NZ_CP007563.1"/>
</dbReference>
<dbReference type="NCBIfam" id="TIGR03654">
    <property type="entry name" value="L6_bact"/>
    <property type="match status" value="1"/>
</dbReference>
<dbReference type="InterPro" id="IPR019906">
    <property type="entry name" value="Ribosomal_uL6_bac-type"/>
</dbReference>
<gene>
    <name evidence="8" type="ORF">O3E_00550</name>
</gene>
<dbReference type="GO" id="GO:0022625">
    <property type="term" value="C:cytosolic large ribosomal subunit"/>
    <property type="evidence" value="ECO:0007669"/>
    <property type="project" value="UniProtKB-UniRule"/>
</dbReference>
<dbReference type="Pfam" id="PF00347">
    <property type="entry name" value="Ribosomal_L6"/>
    <property type="match status" value="2"/>
</dbReference>
<protein>
    <recommendedName>
        <fullName evidence="3 4">50S ribosomal protein L6</fullName>
    </recommendedName>
</protein>
<keyword evidence="6" id="KW-0699">rRNA-binding</keyword>
<feature type="domain" description="Large ribosomal subunit protein uL6 alpha-beta" evidence="7">
    <location>
        <begin position="11"/>
        <end position="79"/>
    </location>
</feature>
<name>A0AAU8RP69_9GAMM</name>
<evidence type="ECO:0000256" key="4">
    <source>
        <dbReference type="NCBIfam" id="TIGR03654"/>
    </source>
</evidence>